<evidence type="ECO:0000313" key="2">
    <source>
        <dbReference type="Proteomes" id="UP001620408"/>
    </source>
</evidence>
<reference evidence="1 2" key="1">
    <citation type="submission" date="2020-10" db="EMBL/GenBank/DDBJ databases">
        <title>Phylogeny of dyella-like bacteria.</title>
        <authorList>
            <person name="Fu J."/>
        </authorList>
    </citation>
    <scope>NUCLEOTIDE SEQUENCE [LARGE SCALE GENOMIC DNA]</scope>
    <source>
        <strain evidence="1 2">BB4</strain>
    </source>
</reference>
<keyword evidence="2" id="KW-1185">Reference proteome</keyword>
<dbReference type="EMBL" id="JADIKD010000009">
    <property type="protein sequence ID" value="MFK2917426.1"/>
    <property type="molecule type" value="Genomic_DNA"/>
</dbReference>
<sequence length="188" mass="20487">MLQQLFLSANEKTSMCRLVVVWGLGIAAALSPFISGYAACLPDDLVGVLSQQHPGWKVVGLGDLRVDDQAILRRFRLDECPGVAKGRFNGRDDAYAVTLFDRRGGLKQVLLVLTPSTASGVTHVDLISPPERVDVLSVVSRAPPGNFSGVDGSQVRIRNDSIKFETLEAGSLVYYFDGRSYRSMQISE</sequence>
<protein>
    <submittedName>
        <fullName evidence="1">Uncharacterized protein</fullName>
    </submittedName>
</protein>
<accession>A0ABW8K3Q2</accession>
<evidence type="ECO:0000313" key="1">
    <source>
        <dbReference type="EMBL" id="MFK2917426.1"/>
    </source>
</evidence>
<dbReference type="RefSeq" id="WP_379985127.1">
    <property type="nucleotide sequence ID" value="NZ_JADIKD010000009.1"/>
</dbReference>
<proteinExistence type="predicted"/>
<dbReference type="Proteomes" id="UP001620408">
    <property type="component" value="Unassembled WGS sequence"/>
</dbReference>
<gene>
    <name evidence="1" type="ORF">ISS97_09130</name>
</gene>
<name>A0ABW8K3Q2_9GAMM</name>
<comment type="caution">
    <text evidence="1">The sequence shown here is derived from an EMBL/GenBank/DDBJ whole genome shotgun (WGS) entry which is preliminary data.</text>
</comment>
<organism evidence="1 2">
    <name type="scientific">Dyella koreensis</name>
    <dbReference type="NCBI Taxonomy" id="311235"/>
    <lineage>
        <taxon>Bacteria</taxon>
        <taxon>Pseudomonadati</taxon>
        <taxon>Pseudomonadota</taxon>
        <taxon>Gammaproteobacteria</taxon>
        <taxon>Lysobacterales</taxon>
        <taxon>Rhodanobacteraceae</taxon>
        <taxon>Dyella</taxon>
    </lineage>
</organism>